<name>A0A6A6NLC9_9PEZI</name>
<organism evidence="1 2">
    <name type="scientific">Lineolata rhizophorae</name>
    <dbReference type="NCBI Taxonomy" id="578093"/>
    <lineage>
        <taxon>Eukaryota</taxon>
        <taxon>Fungi</taxon>
        <taxon>Dikarya</taxon>
        <taxon>Ascomycota</taxon>
        <taxon>Pezizomycotina</taxon>
        <taxon>Dothideomycetes</taxon>
        <taxon>Dothideomycetes incertae sedis</taxon>
        <taxon>Lineolatales</taxon>
        <taxon>Lineolataceae</taxon>
        <taxon>Lineolata</taxon>
    </lineage>
</organism>
<keyword evidence="2" id="KW-1185">Reference proteome</keyword>
<sequence length="196" mass="19812">MLDGVVFGGGDWSAAAAAANGSSAVAARRKSGASRTRRTLFGRGEGDGEDGSCDGCGFATWAMAWWMTVSMSGRAGEVRGKMPGGLALGEGSVAREAGGGGAVGGALGVILRAPRRGRLEWVGDGGGDVVAPAPALALAHSDGGEGDVELVTCSGGGTNNSVRPSTKAKRPFCARRARSRPFNYVLHVSHRRAALD</sequence>
<reference evidence="1" key="1">
    <citation type="journal article" date="2020" name="Stud. Mycol.">
        <title>101 Dothideomycetes genomes: a test case for predicting lifestyles and emergence of pathogens.</title>
        <authorList>
            <person name="Haridas S."/>
            <person name="Albert R."/>
            <person name="Binder M."/>
            <person name="Bloem J."/>
            <person name="Labutti K."/>
            <person name="Salamov A."/>
            <person name="Andreopoulos B."/>
            <person name="Baker S."/>
            <person name="Barry K."/>
            <person name="Bills G."/>
            <person name="Bluhm B."/>
            <person name="Cannon C."/>
            <person name="Castanera R."/>
            <person name="Culley D."/>
            <person name="Daum C."/>
            <person name="Ezra D."/>
            <person name="Gonzalez J."/>
            <person name="Henrissat B."/>
            <person name="Kuo A."/>
            <person name="Liang C."/>
            <person name="Lipzen A."/>
            <person name="Lutzoni F."/>
            <person name="Magnuson J."/>
            <person name="Mondo S."/>
            <person name="Nolan M."/>
            <person name="Ohm R."/>
            <person name="Pangilinan J."/>
            <person name="Park H.-J."/>
            <person name="Ramirez L."/>
            <person name="Alfaro M."/>
            <person name="Sun H."/>
            <person name="Tritt A."/>
            <person name="Yoshinaga Y."/>
            <person name="Zwiers L.-H."/>
            <person name="Turgeon B."/>
            <person name="Goodwin S."/>
            <person name="Spatafora J."/>
            <person name="Crous P."/>
            <person name="Grigoriev I."/>
        </authorList>
    </citation>
    <scope>NUCLEOTIDE SEQUENCE</scope>
    <source>
        <strain evidence="1">ATCC 16933</strain>
    </source>
</reference>
<protein>
    <submittedName>
        <fullName evidence="1">Uncharacterized protein</fullName>
    </submittedName>
</protein>
<proteinExistence type="predicted"/>
<dbReference type="Proteomes" id="UP000799766">
    <property type="component" value="Unassembled WGS sequence"/>
</dbReference>
<gene>
    <name evidence="1" type="ORF">BDY21DRAFT_359240</name>
</gene>
<evidence type="ECO:0000313" key="1">
    <source>
        <dbReference type="EMBL" id="KAF2452458.1"/>
    </source>
</evidence>
<dbReference type="EMBL" id="MU001709">
    <property type="protein sequence ID" value="KAF2452458.1"/>
    <property type="molecule type" value="Genomic_DNA"/>
</dbReference>
<evidence type="ECO:0000313" key="2">
    <source>
        <dbReference type="Proteomes" id="UP000799766"/>
    </source>
</evidence>
<accession>A0A6A6NLC9</accession>
<dbReference type="AlphaFoldDB" id="A0A6A6NLC9"/>